<evidence type="ECO:0000313" key="2">
    <source>
        <dbReference type="EMBL" id="OLF97985.1"/>
    </source>
</evidence>
<dbReference type="EMBL" id="LKPO01000003">
    <property type="protein sequence ID" value="OLF97985.1"/>
    <property type="molecule type" value="Genomic_DNA"/>
</dbReference>
<comment type="caution">
    <text evidence="2">The sequence shown here is derived from an EMBL/GenBank/DDBJ whole genome shotgun (WGS) entry which is preliminary data.</text>
</comment>
<dbReference type="Proteomes" id="UP000185604">
    <property type="component" value="Unassembled WGS sequence"/>
</dbReference>
<gene>
    <name evidence="2" type="ORF">B4121_0612</name>
</gene>
<sequence>MDIQKPKPFRTTDKAHADLFNQVIDQLNTNDESIAQFAAEAEQRSTAYTDRHTSKKDNPHGVTKTQVGLGEVINKRQATKDEFDLHHNDQTRHVTEDERDKWNGSQIFNITGDDGQAKVYISAEDDFQTVLPHYTGLVHFTAASGASNGPGAAVRGIWTCNALGNYGQVIAFDNANRTYRKTISGGNWTEWTELVSVESLEAKLTNLTWHFPTLLNEWVNYADSTKARYTKDATGTVFVEGAIAKGKIGFNIPAFVLPKGYRPSGAFQFVGVASQLGMSNTPQYHRLQVSVDGNVVIENCSNTVNPNEYISFGFSFKAT</sequence>
<accession>A0A7Z0X0T0</accession>
<dbReference type="RefSeq" id="WP_035338931.1">
    <property type="nucleotide sequence ID" value="NZ_CP023666.1"/>
</dbReference>
<feature type="region of interest" description="Disordered" evidence="1">
    <location>
        <begin position="41"/>
        <end position="63"/>
    </location>
</feature>
<name>A0A7Z0X0T0_9BACI</name>
<evidence type="ECO:0008006" key="4">
    <source>
        <dbReference type="Google" id="ProtNLM"/>
    </source>
</evidence>
<evidence type="ECO:0000313" key="3">
    <source>
        <dbReference type="Proteomes" id="UP000185604"/>
    </source>
</evidence>
<proteinExistence type="predicted"/>
<evidence type="ECO:0000256" key="1">
    <source>
        <dbReference type="SAM" id="MobiDB-lite"/>
    </source>
</evidence>
<organism evidence="2 3">
    <name type="scientific">Bacillus paralicheniformis</name>
    <dbReference type="NCBI Taxonomy" id="1648923"/>
    <lineage>
        <taxon>Bacteria</taxon>
        <taxon>Bacillati</taxon>
        <taxon>Bacillota</taxon>
        <taxon>Bacilli</taxon>
        <taxon>Bacillales</taxon>
        <taxon>Bacillaceae</taxon>
        <taxon>Bacillus</taxon>
    </lineage>
</organism>
<protein>
    <recommendedName>
        <fullName evidence="4">Tail fiber protein</fullName>
    </recommendedName>
</protein>
<feature type="compositionally biased region" description="Basic and acidic residues" evidence="1">
    <location>
        <begin position="49"/>
        <end position="59"/>
    </location>
</feature>
<dbReference type="AlphaFoldDB" id="A0A7Z0X0T0"/>
<reference evidence="2 3" key="1">
    <citation type="journal article" date="2016" name="Front. Microbiol.">
        <title>High-Level Heat Resistance of Spores of Bacillus amyloliquefaciens and Bacillus licheniformis Results from the Presence of a spoVA Operon in a Tn1546 Transposon.</title>
        <authorList>
            <person name="Berendsen E.M."/>
            <person name="Koning R.A."/>
            <person name="Boekhorst J."/>
            <person name="de Jong A."/>
            <person name="Kuipers O.P."/>
            <person name="Wells-Bennik M.H."/>
        </authorList>
    </citation>
    <scope>NUCLEOTIDE SEQUENCE [LARGE SCALE GENOMIC DNA]</scope>
    <source>
        <strain evidence="2 3">B4121</strain>
    </source>
</reference>